<organism evidence="3 4">
    <name type="scientific">Ralstonia nicotianae</name>
    <dbReference type="NCBI Taxonomy" id="3037696"/>
    <lineage>
        <taxon>Bacteria</taxon>
        <taxon>Pseudomonadati</taxon>
        <taxon>Pseudomonadota</taxon>
        <taxon>Betaproteobacteria</taxon>
        <taxon>Burkholderiales</taxon>
        <taxon>Burkholderiaceae</taxon>
        <taxon>Ralstonia</taxon>
        <taxon>Ralstonia solanacearum species complex</taxon>
    </lineage>
</organism>
<dbReference type="NCBIfam" id="NF033547">
    <property type="entry name" value="transpos_IS1595"/>
    <property type="match status" value="1"/>
</dbReference>
<feature type="domain" description="ISXO2-like transposase" evidence="2">
    <location>
        <begin position="184"/>
        <end position="332"/>
    </location>
</feature>
<evidence type="ECO:0000313" key="4">
    <source>
        <dbReference type="Proteomes" id="UP000680989"/>
    </source>
</evidence>
<keyword evidence="4" id="KW-1185">Reference proteome</keyword>
<evidence type="ECO:0000259" key="2">
    <source>
        <dbReference type="SMART" id="SM01126"/>
    </source>
</evidence>
<dbReference type="RefSeq" id="WP_211906353.1">
    <property type="nucleotide sequence ID" value="NZ_CP046674.1"/>
</dbReference>
<dbReference type="Pfam" id="PF12762">
    <property type="entry name" value="DDE_Tnp_IS1595"/>
    <property type="match status" value="1"/>
</dbReference>
<protein>
    <submittedName>
        <fullName evidence="3">IS1595 family transposase</fullName>
    </submittedName>
</protein>
<dbReference type="SMART" id="SM01126">
    <property type="entry name" value="DDE_Tnp_IS1595"/>
    <property type="match status" value="1"/>
</dbReference>
<name>A0ABX7ZX29_9RALS</name>
<dbReference type="InterPro" id="IPR053164">
    <property type="entry name" value="IS1016-like_transposase"/>
</dbReference>
<sequence>MAQHFLLSPMARSLQDDEFNSLITRNEPLAHALFMFYRWSSFTEQICPRCGLVCSHMPRLRHKQWRCRSCGHDFSLKSGSVFDGTKLPLWTIIKGIYLFVTNAKGRSAIEMSHKLNISYRAAYLLLHKIRWAFWATPPAKPMTGEFDIDVVWVLKGLRKPNDRTLEAKAERQTKRRERMVKRLLAQGIAEADATKAAAKEYPLTSEPRRSNPKKQCILGIVRRNPEGGGSDFVMGIPLPTENYELIRQALDRYVAKGSILYSDNAGATAALRAHYEVRRVNHDTHYKSPEGWHTNYVESAFSRWRRMEIGTYHRMSKPRLHLYFAECAWRETFRRRSPAQRLADSLRRLATVGPCKDLQKYQKPRTKLMGEPFTPAPRHIDLRPVGQTSPSDVRRLSKLLKLEAPVSQALDAFAQLSAPALALAA</sequence>
<dbReference type="PANTHER" id="PTHR47163">
    <property type="entry name" value="DDE_TNP_IS1595 DOMAIN-CONTAINING PROTEIN"/>
    <property type="match status" value="1"/>
</dbReference>
<evidence type="ECO:0000313" key="3">
    <source>
        <dbReference type="EMBL" id="QUP59765.1"/>
    </source>
</evidence>
<dbReference type="InterPro" id="IPR024445">
    <property type="entry name" value="Tnp_ISXO2-like"/>
</dbReference>
<evidence type="ECO:0000256" key="1">
    <source>
        <dbReference type="SAM" id="MobiDB-lite"/>
    </source>
</evidence>
<gene>
    <name evidence="3" type="ORF">GO999_15055</name>
</gene>
<feature type="region of interest" description="Disordered" evidence="1">
    <location>
        <begin position="368"/>
        <end position="390"/>
    </location>
</feature>
<accession>A0ABX7ZX29</accession>
<proteinExistence type="predicted"/>
<reference evidence="4" key="1">
    <citation type="submission" date="2019-12" db="EMBL/GenBank/DDBJ databases">
        <title>Whole-genome sequence of tobacco pathogen Ralstonia pseudosolanacearum strain RS, originating from Yunnan province of China.</title>
        <authorList>
            <person name="Lu C.-H."/>
        </authorList>
    </citation>
    <scope>NUCLEOTIDE SEQUENCE [LARGE SCALE GENOMIC DNA]</scope>
    <source>
        <strain evidence="4">RS</strain>
    </source>
</reference>
<dbReference type="EMBL" id="CP046674">
    <property type="protein sequence ID" value="QUP59765.1"/>
    <property type="molecule type" value="Genomic_DNA"/>
</dbReference>
<dbReference type="PANTHER" id="PTHR47163:SF2">
    <property type="entry name" value="SI:DKEY-17M8.2"/>
    <property type="match status" value="1"/>
</dbReference>
<dbReference type="Proteomes" id="UP000680989">
    <property type="component" value="Chromosome"/>
</dbReference>